<feature type="compositionally biased region" description="Basic and acidic residues" evidence="1">
    <location>
        <begin position="462"/>
        <end position="477"/>
    </location>
</feature>
<protein>
    <submittedName>
        <fullName evidence="2">Tetratricopeptide repeat protein</fullName>
    </submittedName>
</protein>
<dbReference type="SUPFAM" id="SSF48452">
    <property type="entry name" value="TPR-like"/>
    <property type="match status" value="2"/>
</dbReference>
<feature type="compositionally biased region" description="Basic and acidic residues" evidence="1">
    <location>
        <begin position="498"/>
        <end position="512"/>
    </location>
</feature>
<dbReference type="SMART" id="SM00028">
    <property type="entry name" value="TPR"/>
    <property type="match status" value="6"/>
</dbReference>
<dbReference type="PANTHER" id="PTHR19959:SF119">
    <property type="entry name" value="FUNGAL LIPASE-LIKE DOMAIN-CONTAINING PROTEIN"/>
    <property type="match status" value="1"/>
</dbReference>
<evidence type="ECO:0000313" key="3">
    <source>
        <dbReference type="Proteomes" id="UP000320085"/>
    </source>
</evidence>
<sequence length="512" mass="54617">MGHTDLFSTDPVSLDIAASKTSSSEEEALTFARTALQEAIRQGLHQEALIQQARALLNISEREAEWRRYDAARLHAEKCLDLSSHVEKRAGRAIKASALNNLALRLADLGHYSEALMRASQATEIWQSLSAKDPAYSAQWARGLATLAVRQSEVGRIEEAVQSAERAVALCRGGVGFAEDERNAELGSCLNALALLYAQVGRRQEALDPATEVVDIRRTASQMPGAGIGLSVRYARALSNLSALQSELGLGDAAVESANEAVGVLRGVGSRAAGPALAAALNNLSVAMASIDRQDDAARAATEAVECFRAMGGESPGSFESDLASSLNTLAIRLSKAGDWAGALKAAEEAVGLRRHLMAAYPAANAGALATELHTLSRRLRDVGRLQSALEAIDESIVLWRQLQDGAAPAYQHRLDTAVATKEELEDAIHAALNESSGVDPRMTQRDGPGEVDGSIGAVAARLRDLRERLVKGDGSDKSGGTTEQESRARPGRRPRRRIVERERRGGSDREG</sequence>
<evidence type="ECO:0000256" key="1">
    <source>
        <dbReference type="SAM" id="MobiDB-lite"/>
    </source>
</evidence>
<dbReference type="InterPro" id="IPR011990">
    <property type="entry name" value="TPR-like_helical_dom_sf"/>
</dbReference>
<dbReference type="Proteomes" id="UP000320085">
    <property type="component" value="Unassembled WGS sequence"/>
</dbReference>
<feature type="region of interest" description="Disordered" evidence="1">
    <location>
        <begin position="432"/>
        <end position="512"/>
    </location>
</feature>
<proteinExistence type="predicted"/>
<dbReference type="Gene3D" id="1.25.40.10">
    <property type="entry name" value="Tetratricopeptide repeat domain"/>
    <property type="match status" value="2"/>
</dbReference>
<accession>A0A543PUH1</accession>
<name>A0A543PUH1_9MICO</name>
<gene>
    <name evidence="2" type="ORF">FHX52_0836</name>
</gene>
<dbReference type="Pfam" id="PF13374">
    <property type="entry name" value="TPR_10"/>
    <property type="match status" value="3"/>
</dbReference>
<dbReference type="EMBL" id="VFQF01000001">
    <property type="protein sequence ID" value="TQN47721.1"/>
    <property type="molecule type" value="Genomic_DNA"/>
</dbReference>
<comment type="caution">
    <text evidence="2">The sequence shown here is derived from an EMBL/GenBank/DDBJ whole genome shotgun (WGS) entry which is preliminary data.</text>
</comment>
<dbReference type="AlphaFoldDB" id="A0A543PUH1"/>
<organism evidence="2 3">
    <name type="scientific">Humibacillus xanthopallidus</name>
    <dbReference type="NCBI Taxonomy" id="412689"/>
    <lineage>
        <taxon>Bacteria</taxon>
        <taxon>Bacillati</taxon>
        <taxon>Actinomycetota</taxon>
        <taxon>Actinomycetes</taxon>
        <taxon>Micrococcales</taxon>
        <taxon>Intrasporangiaceae</taxon>
        <taxon>Humibacillus</taxon>
    </lineage>
</organism>
<dbReference type="RefSeq" id="WP_141820159.1">
    <property type="nucleotide sequence ID" value="NZ_BAAAQC010000016.1"/>
</dbReference>
<dbReference type="PANTHER" id="PTHR19959">
    <property type="entry name" value="KINESIN LIGHT CHAIN"/>
    <property type="match status" value="1"/>
</dbReference>
<dbReference type="InterPro" id="IPR019734">
    <property type="entry name" value="TPR_rpt"/>
</dbReference>
<reference evidence="2 3" key="1">
    <citation type="submission" date="2019-06" db="EMBL/GenBank/DDBJ databases">
        <title>Sequencing the genomes of 1000 actinobacteria strains.</title>
        <authorList>
            <person name="Klenk H.-P."/>
        </authorList>
    </citation>
    <scope>NUCLEOTIDE SEQUENCE [LARGE SCALE GENOMIC DNA]</scope>
    <source>
        <strain evidence="2 3">DSM 21776</strain>
    </source>
</reference>
<dbReference type="OrthoDB" id="3218567at2"/>
<evidence type="ECO:0000313" key="2">
    <source>
        <dbReference type="EMBL" id="TQN47721.1"/>
    </source>
</evidence>